<dbReference type="Gene3D" id="1.10.510.10">
    <property type="entry name" value="Transferase(Phosphotransferase) domain 1"/>
    <property type="match status" value="1"/>
</dbReference>
<proteinExistence type="predicted"/>
<evidence type="ECO:0000256" key="1">
    <source>
        <dbReference type="ARBA" id="ARBA00011245"/>
    </source>
</evidence>
<dbReference type="Pfam" id="PF00069">
    <property type="entry name" value="Pkinase"/>
    <property type="match status" value="1"/>
</dbReference>
<dbReference type="Proteomes" id="UP000008983">
    <property type="component" value="Unassembled WGS sequence"/>
</dbReference>
<keyword evidence="4" id="KW-0547">Nucleotide-binding</keyword>
<keyword evidence="2" id="KW-0723">Serine/threonine-protein kinase</keyword>
<name>G0R2V4_ICHMU</name>
<dbReference type="AlphaFoldDB" id="G0R2V4"/>
<dbReference type="PROSITE" id="PS50011">
    <property type="entry name" value="PROTEIN_KINASE_DOM"/>
    <property type="match status" value="1"/>
</dbReference>
<dbReference type="InterPro" id="IPR011009">
    <property type="entry name" value="Kinase-like_dom_sf"/>
</dbReference>
<dbReference type="SUPFAM" id="SSF56112">
    <property type="entry name" value="Protein kinase-like (PK-like)"/>
    <property type="match status" value="1"/>
</dbReference>
<dbReference type="OrthoDB" id="345735at2759"/>
<reference evidence="8 9" key="1">
    <citation type="submission" date="2011-07" db="EMBL/GenBank/DDBJ databases">
        <authorList>
            <person name="Coyne R."/>
            <person name="Brami D."/>
            <person name="Johnson J."/>
            <person name="Hostetler J."/>
            <person name="Hannick L."/>
            <person name="Clark T."/>
            <person name="Cassidy-Hanley D."/>
            <person name="Inman J."/>
        </authorList>
    </citation>
    <scope>NUCLEOTIDE SEQUENCE [LARGE SCALE GENOMIC DNA]</scope>
    <source>
        <strain evidence="8 9">G5</strain>
    </source>
</reference>
<evidence type="ECO:0000256" key="5">
    <source>
        <dbReference type="ARBA" id="ARBA00022777"/>
    </source>
</evidence>
<dbReference type="GeneID" id="14904278"/>
<dbReference type="InParanoid" id="G0R2V4"/>
<keyword evidence="5" id="KW-0418">Kinase</keyword>
<sequence length="482" mass="56337">MVINENNGQREYQSNEINQINIQNNQVLQQQQFQQQISKNSVFIEKNIFQEIQNQYQIGQIIHENYSGTVSLITHKQSGIIRALKIIKKKIKSIDHPYIIQVFEIYQDAKFLYIISEYCTGGELLEGLKNKPSFTEKIASKYIKQILSALSCCHVNDIIHKYLKPENLLFYSKEQNSHLKLLDIGFDHIQQNPFYIPPEIFQKSKYDQSCDIWSLGIIMYLLIYGQVPFNGNSDKDVYNQILSGKYNIDGNISNEAKDLLERMLQIDPKQRISSVEAYAHPWIVNNLSVNPLGDIMMDKLNLFVAKSKAKVCLQSLYDNIIISNQDKLKIFEQHGNTNNNFLNKEGFTKVCQKFIENPVKYREIVESTFQALDNQEKIQIDSFISKSKELEINKYKVKLVNCLKQVLFLYFFKYYKNKILLKKTNQKQCNNSDNISTQVLKEILYQLPFNKSALQLIKQNEENICINTFVNQLIEKKQQNQL</sequence>
<dbReference type="InterPro" id="IPR000719">
    <property type="entry name" value="Prot_kinase_dom"/>
</dbReference>
<feature type="domain" description="Protein kinase" evidence="7">
    <location>
        <begin position="56"/>
        <end position="283"/>
    </location>
</feature>
<organism evidence="8 9">
    <name type="scientific">Ichthyophthirius multifiliis</name>
    <name type="common">White spot disease agent</name>
    <name type="synonym">Ich</name>
    <dbReference type="NCBI Taxonomy" id="5932"/>
    <lineage>
        <taxon>Eukaryota</taxon>
        <taxon>Sar</taxon>
        <taxon>Alveolata</taxon>
        <taxon>Ciliophora</taxon>
        <taxon>Intramacronucleata</taxon>
        <taxon>Oligohymenophorea</taxon>
        <taxon>Hymenostomatida</taxon>
        <taxon>Ophryoglenina</taxon>
        <taxon>Ichthyophthirius</taxon>
    </lineage>
</organism>
<keyword evidence="6" id="KW-0067">ATP-binding</keyword>
<keyword evidence="3" id="KW-0808">Transferase</keyword>
<dbReference type="eggNOG" id="KOG0032">
    <property type="taxonomic scope" value="Eukaryota"/>
</dbReference>
<evidence type="ECO:0000256" key="6">
    <source>
        <dbReference type="ARBA" id="ARBA00022840"/>
    </source>
</evidence>
<evidence type="ECO:0000256" key="2">
    <source>
        <dbReference type="ARBA" id="ARBA00022527"/>
    </source>
</evidence>
<gene>
    <name evidence="8" type="ORF">IMG5_181550</name>
</gene>
<accession>G0R2V4</accession>
<dbReference type="GO" id="GO:0005524">
    <property type="term" value="F:ATP binding"/>
    <property type="evidence" value="ECO:0007669"/>
    <property type="project" value="UniProtKB-KW"/>
</dbReference>
<dbReference type="FunFam" id="1.10.510.10:FF:000571">
    <property type="entry name" value="Maternal embryonic leucine zipper kinase"/>
    <property type="match status" value="1"/>
</dbReference>
<evidence type="ECO:0000313" key="9">
    <source>
        <dbReference type="Proteomes" id="UP000008983"/>
    </source>
</evidence>
<dbReference type="RefSeq" id="XP_004027571.1">
    <property type="nucleotide sequence ID" value="XM_004027522.1"/>
</dbReference>
<dbReference type="STRING" id="857967.G0R2V4"/>
<dbReference type="PANTHER" id="PTHR24349">
    <property type="entry name" value="SERINE/THREONINE-PROTEIN KINASE"/>
    <property type="match status" value="1"/>
</dbReference>
<protein>
    <recommendedName>
        <fullName evidence="7">Protein kinase domain-containing protein</fullName>
    </recommendedName>
</protein>
<comment type="subunit">
    <text evidence="1">Monomer.</text>
</comment>
<evidence type="ECO:0000313" key="8">
    <source>
        <dbReference type="EMBL" id="EGR28226.1"/>
    </source>
</evidence>
<evidence type="ECO:0000259" key="7">
    <source>
        <dbReference type="PROSITE" id="PS50011"/>
    </source>
</evidence>
<dbReference type="EMBL" id="GL984282">
    <property type="protein sequence ID" value="EGR28226.1"/>
    <property type="molecule type" value="Genomic_DNA"/>
</dbReference>
<evidence type="ECO:0000256" key="4">
    <source>
        <dbReference type="ARBA" id="ARBA00022741"/>
    </source>
</evidence>
<evidence type="ECO:0000256" key="3">
    <source>
        <dbReference type="ARBA" id="ARBA00022679"/>
    </source>
</evidence>
<dbReference type="InterPro" id="IPR050205">
    <property type="entry name" value="CDPK_Ser/Thr_kinases"/>
</dbReference>
<dbReference type="GO" id="GO:0004674">
    <property type="term" value="F:protein serine/threonine kinase activity"/>
    <property type="evidence" value="ECO:0007669"/>
    <property type="project" value="UniProtKB-KW"/>
</dbReference>
<keyword evidence="9" id="KW-1185">Reference proteome</keyword>